<evidence type="ECO:0000313" key="2">
    <source>
        <dbReference type="Proteomes" id="UP001236569"/>
    </source>
</evidence>
<dbReference type="EMBL" id="JASHID010000003">
    <property type="protein sequence ID" value="MDI9863953.1"/>
    <property type="molecule type" value="Genomic_DNA"/>
</dbReference>
<evidence type="ECO:0000313" key="1">
    <source>
        <dbReference type="EMBL" id="MDI9863953.1"/>
    </source>
</evidence>
<organism evidence="1 2">
    <name type="scientific">Flectobacillus longus</name>
    <dbReference type="NCBI Taxonomy" id="2984207"/>
    <lineage>
        <taxon>Bacteria</taxon>
        <taxon>Pseudomonadati</taxon>
        <taxon>Bacteroidota</taxon>
        <taxon>Cytophagia</taxon>
        <taxon>Cytophagales</taxon>
        <taxon>Flectobacillaceae</taxon>
        <taxon>Flectobacillus</taxon>
    </lineage>
</organism>
<dbReference type="RefSeq" id="WP_283369187.1">
    <property type="nucleotide sequence ID" value="NZ_JASHID010000003.1"/>
</dbReference>
<comment type="caution">
    <text evidence="1">The sequence shown here is derived from an EMBL/GenBank/DDBJ whole genome shotgun (WGS) entry which is preliminary data.</text>
</comment>
<gene>
    <name evidence="1" type="ORF">QM480_06440</name>
</gene>
<sequence length="1047" mass="116757">MENIKLIKKNTGEVIPLRSEKPFRGLTKADYFSELNGEETINITIVTSEFLKIEIGDYCIVNGRKWTINTPVDDETKKSRHNFEYSFTLDAESYKLKNVLFFDEDVNGNSTSTRFVAVGDLAFWIQLIVNNVNRVYPNFFTEQVVLADTDEKQLTFSSVNCLEALQTICKEFDVDFNVVEINDTDRRLEAKTIGKLIPYKFEYGWQKGLYNLSRKAVDNSNVVTRLYVFGSTKNIPSSYRNYSDRLRLPSGADYIEDPEIVYRFGIIEDELSLDEIFPTRTASLTAVSSTSLFEFSDSTMDFDLNSYLAPGVTAKINFKSGNLSGYTFDIVNYNNSTKTFRIKQFKDSAGQLYPNENIAFKFQTGDKYTLVDILPPVSYITEAENRLLAEGSKQYNKIKRPKIKYVLTLDDSVVKKFVEQFGVGKRLFEKGDRIPIVDKDFGVDQEIRILSVTNDLMKPFSYSLELAEFVFETRLEQVVSATKTVRQIVKTNTQLVNPAEQKQNWQTSVSDIVDWSPFEKLEKGLSANTPAFLSFNSEGVRLIFSGDGINDTVDTETPNPTIGLVWAENHKVKTTIDPMDIDALNLGALFSANNATLQNIAIVARAFPKSRPDLSLLPDLNFLGEIGTTYMNEVIIRGRYTVRWEIQSNYESYANGYTEYLIATPTLPDTRIQISRSIKRVGGSLIVLNKSTYPLIIEDSIQGNYDFLLEPNEIVRLFLPENYSGDNTVKYIAEMIGSGGGTVDLTPFEHFEFGLKAQSKAMIDITDEENTLLLSSDSSNSLGDESEAMVVAKSKKSKSSNRGGYFEASGGTQENRALTLKATVPSSASTTPDYIGGKKGLALDILEGATILDEFSALGKLGKIIDLPNSTNTITIGFEDYIELNPTGTGKMVLIQAGGKKSGGSIVFHNRSAFSLEVRYQTNFYFQLEPKSYVELMVDSDGVARLSRFFGNSAKLPQKYAFLGGLTELDIIGSEFLEIASSSSNSSSPTRIKILTNGQGLGKELFIYNASVNSVIIENTITGNSSFTLISGAYLKIKKVSTGWISI</sequence>
<keyword evidence="2" id="KW-1185">Reference proteome</keyword>
<proteinExistence type="predicted"/>
<name>A0ABT6YLC2_9BACT</name>
<reference evidence="1 2" key="1">
    <citation type="submission" date="2023-05" db="EMBL/GenBank/DDBJ databases">
        <title>Novel species of genus Flectobacillus isolated from stream in China.</title>
        <authorList>
            <person name="Lu H."/>
        </authorList>
    </citation>
    <scope>NUCLEOTIDE SEQUENCE [LARGE SCALE GENOMIC DNA]</scope>
    <source>
        <strain evidence="1 2">DC10W</strain>
    </source>
</reference>
<accession>A0ABT6YLC2</accession>
<dbReference type="Proteomes" id="UP001236569">
    <property type="component" value="Unassembled WGS sequence"/>
</dbReference>
<protein>
    <submittedName>
        <fullName evidence="1">Uncharacterized protein</fullName>
    </submittedName>
</protein>